<dbReference type="InterPro" id="IPR025470">
    <property type="entry name" value="DUF4321"/>
</dbReference>
<accession>A0A382P3P2</accession>
<gene>
    <name evidence="2" type="ORF">METZ01_LOCUS320888</name>
</gene>
<protein>
    <recommendedName>
        <fullName evidence="3">DUF4321 domain-containing protein</fullName>
    </recommendedName>
</protein>
<dbReference type="AlphaFoldDB" id="A0A382P3P2"/>
<reference evidence="2" key="1">
    <citation type="submission" date="2018-05" db="EMBL/GenBank/DDBJ databases">
        <authorList>
            <person name="Lanie J.A."/>
            <person name="Ng W.-L."/>
            <person name="Kazmierczak K.M."/>
            <person name="Andrzejewski T.M."/>
            <person name="Davidsen T.M."/>
            <person name="Wayne K.J."/>
            <person name="Tettelin H."/>
            <person name="Glass J.I."/>
            <person name="Rusch D."/>
            <person name="Podicherti R."/>
            <person name="Tsui H.-C.T."/>
            <person name="Winkler M.E."/>
        </authorList>
    </citation>
    <scope>NUCLEOTIDE SEQUENCE</scope>
</reference>
<name>A0A382P3P2_9ZZZZ</name>
<proteinExistence type="predicted"/>
<evidence type="ECO:0008006" key="3">
    <source>
        <dbReference type="Google" id="ProtNLM"/>
    </source>
</evidence>
<sequence>MARRRGLGILVLSVLIGAIAGSAAGQGIGLIFGQFMPGSMVEKFFLESFIDYALSPVTIDFIVFAITFGFTIKINMISIFGIGVSVYYFRWY</sequence>
<dbReference type="Pfam" id="PF14209">
    <property type="entry name" value="DUF4321"/>
    <property type="match status" value="1"/>
</dbReference>
<keyword evidence="1" id="KW-0472">Membrane</keyword>
<feature type="transmembrane region" description="Helical" evidence="1">
    <location>
        <begin position="61"/>
        <end position="89"/>
    </location>
</feature>
<organism evidence="2">
    <name type="scientific">marine metagenome</name>
    <dbReference type="NCBI Taxonomy" id="408172"/>
    <lineage>
        <taxon>unclassified sequences</taxon>
        <taxon>metagenomes</taxon>
        <taxon>ecological metagenomes</taxon>
    </lineage>
</organism>
<keyword evidence="1" id="KW-0812">Transmembrane</keyword>
<evidence type="ECO:0000313" key="2">
    <source>
        <dbReference type="EMBL" id="SVC68034.1"/>
    </source>
</evidence>
<evidence type="ECO:0000256" key="1">
    <source>
        <dbReference type="SAM" id="Phobius"/>
    </source>
</evidence>
<keyword evidence="1" id="KW-1133">Transmembrane helix</keyword>
<dbReference type="EMBL" id="UINC01104686">
    <property type="protein sequence ID" value="SVC68034.1"/>
    <property type="molecule type" value="Genomic_DNA"/>
</dbReference>